<evidence type="ECO:0000256" key="2">
    <source>
        <dbReference type="ARBA" id="ARBA00022448"/>
    </source>
</evidence>
<reference evidence="7 8" key="1">
    <citation type="journal article" date="2005" name="Nucleic Acids Res.">
        <title>Genomic blueprint of Hahella chejuensis, a marine microbe producing an algicidal agent.</title>
        <authorList>
            <person name="Jeong H."/>
            <person name="Yim J.H."/>
            <person name="Lee C."/>
            <person name="Choi S.-H."/>
            <person name="Park Y.K."/>
            <person name="Yoon S.H."/>
            <person name="Hur C.-G."/>
            <person name="Kang H.-Y."/>
            <person name="Kim D."/>
            <person name="Lee H.H."/>
            <person name="Park K.H."/>
            <person name="Park S.-H."/>
            <person name="Park H.-S."/>
            <person name="Lee H.K."/>
            <person name="Oh T.K."/>
            <person name="Kim J.F."/>
        </authorList>
    </citation>
    <scope>NUCLEOTIDE SEQUENCE [LARGE SCALE GENOMIC DNA]</scope>
    <source>
        <strain evidence="7 8">KCTC 2396</strain>
    </source>
</reference>
<evidence type="ECO:0000256" key="3">
    <source>
        <dbReference type="ARBA" id="ARBA00022490"/>
    </source>
</evidence>
<dbReference type="EMBL" id="CP000155">
    <property type="protein sequence ID" value="ABC31800.1"/>
    <property type="molecule type" value="Genomic_DNA"/>
</dbReference>
<dbReference type="NCBIfam" id="TIGR02499">
    <property type="entry name" value="HrpE_YscL_not"/>
    <property type="match status" value="1"/>
</dbReference>
<keyword evidence="7" id="KW-0282">Flagellum</keyword>
<accession>Q2SC24</accession>
<proteinExistence type="inferred from homology"/>
<sequence>MLSVIRLNDSQTDFGPEGVLKAEDYRQLRDAEQTILEARHSADMIMQQAREAYEEEKKRGFEEGLREARHKQVELMLANAAQIIHSYQEIEQTLTNLVIESVRKILNEFDKEELAYQVVRKALYHIGEGAQVTVKIATDVAAPVRAKIKEALEFYPGLEKFEVIADPNLGDGDCQIESNFGVIRANVDDQMEALTQAMNSRILESQTL</sequence>
<dbReference type="InterPro" id="IPR010586">
    <property type="entry name" value="T3SS_stator_protein"/>
</dbReference>
<dbReference type="PANTHER" id="PTHR34982">
    <property type="entry name" value="YOP PROTEINS TRANSLOCATION PROTEIN L"/>
    <property type="match status" value="1"/>
</dbReference>
<dbReference type="GO" id="GO:0030254">
    <property type="term" value="P:protein secretion by the type III secretion system"/>
    <property type="evidence" value="ECO:0007669"/>
    <property type="project" value="InterPro"/>
</dbReference>
<dbReference type="AlphaFoldDB" id="Q2SC24"/>
<dbReference type="eggNOG" id="COG1317">
    <property type="taxonomic scope" value="Bacteria"/>
</dbReference>
<protein>
    <recommendedName>
        <fullName evidence="6">Type 3 secretion system stator protein</fullName>
    </recommendedName>
</protein>
<evidence type="ECO:0000256" key="1">
    <source>
        <dbReference type="ARBA" id="ARBA00004496"/>
    </source>
</evidence>
<evidence type="ECO:0000313" key="7">
    <source>
        <dbReference type="EMBL" id="ABC31800.1"/>
    </source>
</evidence>
<evidence type="ECO:0000256" key="5">
    <source>
        <dbReference type="ARBA" id="ARBA00024335"/>
    </source>
</evidence>
<keyword evidence="7" id="KW-0966">Cell projection</keyword>
<name>Q2SC24_HAHCH</name>
<keyword evidence="3" id="KW-0963">Cytoplasm</keyword>
<dbReference type="RefSeq" id="WP_011398865.1">
    <property type="nucleotide sequence ID" value="NC_007645.1"/>
</dbReference>
<keyword evidence="7" id="KW-0969">Cilium</keyword>
<dbReference type="HOGENOM" id="CLU_062625_2_1_6"/>
<keyword evidence="8" id="KW-1185">Reference proteome</keyword>
<dbReference type="Pfam" id="PF06635">
    <property type="entry name" value="T3SS_SCTL"/>
    <property type="match status" value="1"/>
</dbReference>
<comment type="subcellular location">
    <subcellularLocation>
        <location evidence="1">Cytoplasm</location>
    </subcellularLocation>
</comment>
<comment type="similarity">
    <text evidence="5">Belongs to the SctL stator family.</text>
</comment>
<keyword evidence="2" id="KW-0813">Transport</keyword>
<dbReference type="InterPro" id="IPR051472">
    <property type="entry name" value="T3SS_Stator/FliH"/>
</dbReference>
<evidence type="ECO:0000256" key="6">
    <source>
        <dbReference type="ARBA" id="ARBA00040494"/>
    </source>
</evidence>
<dbReference type="STRING" id="349521.HCH_05119"/>
<dbReference type="PANTHER" id="PTHR34982:SF4">
    <property type="entry name" value="TYPE 3 SECRETION SYSTEM STATOR PROTEIN"/>
    <property type="match status" value="1"/>
</dbReference>
<dbReference type="OrthoDB" id="8221108at2"/>
<dbReference type="KEGG" id="hch:HCH_05119"/>
<dbReference type="Proteomes" id="UP000000238">
    <property type="component" value="Chromosome"/>
</dbReference>
<gene>
    <name evidence="7" type="ordered locus">HCH_05119</name>
</gene>
<organism evidence="7 8">
    <name type="scientific">Hahella chejuensis (strain KCTC 2396)</name>
    <dbReference type="NCBI Taxonomy" id="349521"/>
    <lineage>
        <taxon>Bacteria</taxon>
        <taxon>Pseudomonadati</taxon>
        <taxon>Pseudomonadota</taxon>
        <taxon>Gammaproteobacteria</taxon>
        <taxon>Oceanospirillales</taxon>
        <taxon>Hahellaceae</taxon>
        <taxon>Hahella</taxon>
    </lineage>
</organism>
<evidence type="ECO:0000256" key="4">
    <source>
        <dbReference type="ARBA" id="ARBA00022927"/>
    </source>
</evidence>
<keyword evidence="4" id="KW-0653">Protein transport</keyword>
<dbReference type="InterPro" id="IPR012842">
    <property type="entry name" value="T3SS_SctL/SctL2"/>
</dbReference>
<evidence type="ECO:0000313" key="8">
    <source>
        <dbReference type="Proteomes" id="UP000000238"/>
    </source>
</evidence>
<dbReference type="NCBIfam" id="NF005392">
    <property type="entry name" value="PRK06937.1"/>
    <property type="match status" value="1"/>
</dbReference>
<dbReference type="GO" id="GO:0005829">
    <property type="term" value="C:cytosol"/>
    <property type="evidence" value="ECO:0007669"/>
    <property type="project" value="TreeGrafter"/>
</dbReference>